<evidence type="ECO:0000259" key="10">
    <source>
        <dbReference type="Pfam" id="PF13874"/>
    </source>
</evidence>
<dbReference type="EMBL" id="JASAOG010000090">
    <property type="protein sequence ID" value="KAK0052930.1"/>
    <property type="molecule type" value="Genomic_DNA"/>
</dbReference>
<dbReference type="GO" id="GO:0044613">
    <property type="term" value="C:nuclear pore central transport channel"/>
    <property type="evidence" value="ECO:0007669"/>
    <property type="project" value="TreeGrafter"/>
</dbReference>
<dbReference type="FunFam" id="1.20.5.490:FF:000003">
    <property type="entry name" value="nucleoporin p54 isoform X1"/>
    <property type="match status" value="1"/>
</dbReference>
<dbReference type="Pfam" id="PF13874">
    <property type="entry name" value="Nup54"/>
    <property type="match status" value="1"/>
</dbReference>
<keyword evidence="13" id="KW-1185">Reference proteome</keyword>
<feature type="domain" description="Nucleoporin Nup54 alpha-helical" evidence="10">
    <location>
        <begin position="406"/>
        <end position="544"/>
    </location>
</feature>
<evidence type="ECO:0000313" key="13">
    <source>
        <dbReference type="Proteomes" id="UP001233172"/>
    </source>
</evidence>
<dbReference type="Pfam" id="PF18437">
    <property type="entry name" value="Nup54_C"/>
    <property type="match status" value="1"/>
</dbReference>
<sequence length="607" mass="64254">MSFNFGATTQPSLFGAQTSTASTGFGFGAGASTGFGSGSTTGGTGLGTFGSTALPSSGTGTGVFGATTTSAPSVFGGFGTSTSSSPFSFTPSTSASTGFGGFGTGTTGFGGLASTGTTGGFGGFGSTSSGTPGFGTSTFGTTSAFGNNATPSGFGTSGTSVFGNSGSLFGSGQPTLGTGGTSTFGSTGTSGFGGTGPFGAPSTGLFGASVPAQTALQQEEANLANVAMAVSLPQIFGDERDAIIAKWNQLQAYWGTGKGFFSPNGSVDFKPDNHFCRFKALGYHLIPKGSNELGQVILVFSRREEEVSSLQQQIVDTLQKILGSKPTLSVCVEGIRPLPDDKTEVVIYVLERPPTGPAKRVTASDLFNFLNQPAQKGQIASQLNVESMLPKVGWTDEQLKEYLDKPPAGVDPLLWQQAKLDNPDPEKYIPVPMIGFKELQRRLKHQAEQTRLYQQRLDVIASDLSDLQTQHSTMLSKLEDHKRKDLELGHRLLKVIVKQEIYRKMGYAIQVEEETLKVQLEQLQVELNHPTQFKGRLNELMSQMRMQLQMGSGRSDPAYQINPETQAEIRTMLKQQQDGIQHLIDIIKEDAADLQLIEQGISKSPAR</sequence>
<evidence type="ECO:0000256" key="2">
    <source>
        <dbReference type="ARBA" id="ARBA00022448"/>
    </source>
</evidence>
<keyword evidence="8" id="KW-0539">Nucleus</keyword>
<keyword evidence="7" id="KW-0906">Nuclear pore complex</keyword>
<dbReference type="InterPro" id="IPR025712">
    <property type="entry name" value="Nup54_alpha-helical_dom"/>
</dbReference>
<dbReference type="InterPro" id="IPR040985">
    <property type="entry name" value="Nup54_C"/>
</dbReference>
<evidence type="ECO:0000256" key="9">
    <source>
        <dbReference type="ARBA" id="ARBA00060798"/>
    </source>
</evidence>
<proteinExistence type="inferred from homology"/>
<comment type="subcellular location">
    <subcellularLocation>
        <location evidence="1">Nucleus</location>
        <location evidence="1">Nuclear pore complex</location>
    </subcellularLocation>
</comment>
<dbReference type="Gene3D" id="1.20.5.490">
    <property type="entry name" value="Single helix bin"/>
    <property type="match status" value="1"/>
</dbReference>
<dbReference type="Gene3D" id="1.20.5.170">
    <property type="match status" value="1"/>
</dbReference>
<evidence type="ECO:0000256" key="1">
    <source>
        <dbReference type="ARBA" id="ARBA00004567"/>
    </source>
</evidence>
<dbReference type="Proteomes" id="UP001233172">
    <property type="component" value="Unassembled WGS sequence"/>
</dbReference>
<comment type="caution">
    <text evidence="12">The sequence shown here is derived from an EMBL/GenBank/DDBJ whole genome shotgun (WGS) entry which is preliminary data.</text>
</comment>
<dbReference type="GO" id="GO:0006607">
    <property type="term" value="P:NLS-bearing protein import into nucleus"/>
    <property type="evidence" value="ECO:0007669"/>
    <property type="project" value="TreeGrafter"/>
</dbReference>
<dbReference type="AlphaFoldDB" id="A0AAD8BE56"/>
<dbReference type="InterPro" id="IPR024864">
    <property type="entry name" value="Nup54/Nup57/Nup44"/>
</dbReference>
<organism evidence="12 13">
    <name type="scientific">Biomphalaria pfeifferi</name>
    <name type="common">Bloodfluke planorb</name>
    <name type="synonym">Freshwater snail</name>
    <dbReference type="NCBI Taxonomy" id="112525"/>
    <lineage>
        <taxon>Eukaryota</taxon>
        <taxon>Metazoa</taxon>
        <taxon>Spiralia</taxon>
        <taxon>Lophotrochozoa</taxon>
        <taxon>Mollusca</taxon>
        <taxon>Gastropoda</taxon>
        <taxon>Heterobranchia</taxon>
        <taxon>Euthyneura</taxon>
        <taxon>Panpulmonata</taxon>
        <taxon>Hygrophila</taxon>
        <taxon>Lymnaeoidea</taxon>
        <taxon>Planorbidae</taxon>
        <taxon>Biomphalaria</taxon>
    </lineage>
</organism>
<evidence type="ECO:0000256" key="6">
    <source>
        <dbReference type="ARBA" id="ARBA00023010"/>
    </source>
</evidence>
<name>A0AAD8BE56_BIOPF</name>
<protein>
    <submittedName>
        <fullName evidence="12">Nucleoporin p54</fullName>
    </submittedName>
</protein>
<keyword evidence="5" id="KW-0653">Protein transport</keyword>
<dbReference type="GO" id="GO:0006999">
    <property type="term" value="P:nuclear pore organization"/>
    <property type="evidence" value="ECO:0007669"/>
    <property type="project" value="TreeGrafter"/>
</dbReference>
<reference evidence="12" key="1">
    <citation type="journal article" date="2023" name="PLoS Negl. Trop. Dis.">
        <title>A genome sequence for Biomphalaria pfeifferi, the major vector snail for the human-infecting parasite Schistosoma mansoni.</title>
        <authorList>
            <person name="Bu L."/>
            <person name="Lu L."/>
            <person name="Laidemitt M.R."/>
            <person name="Zhang S.M."/>
            <person name="Mutuku M."/>
            <person name="Mkoji G."/>
            <person name="Steinauer M."/>
            <person name="Loker E.S."/>
        </authorList>
    </citation>
    <scope>NUCLEOTIDE SEQUENCE</scope>
    <source>
        <strain evidence="12">KasaAsao</strain>
    </source>
</reference>
<evidence type="ECO:0000256" key="8">
    <source>
        <dbReference type="ARBA" id="ARBA00023242"/>
    </source>
</evidence>
<evidence type="ECO:0000256" key="4">
    <source>
        <dbReference type="ARBA" id="ARBA00022816"/>
    </source>
</evidence>
<evidence type="ECO:0000313" key="12">
    <source>
        <dbReference type="EMBL" id="KAK0052930.1"/>
    </source>
</evidence>
<evidence type="ECO:0000259" key="11">
    <source>
        <dbReference type="Pfam" id="PF18437"/>
    </source>
</evidence>
<accession>A0AAD8BE56</accession>
<reference evidence="12" key="2">
    <citation type="submission" date="2023-04" db="EMBL/GenBank/DDBJ databases">
        <authorList>
            <person name="Bu L."/>
            <person name="Lu L."/>
            <person name="Laidemitt M.R."/>
            <person name="Zhang S.M."/>
            <person name="Mutuku M."/>
            <person name="Mkoji G."/>
            <person name="Steinauer M."/>
            <person name="Loker E.S."/>
        </authorList>
    </citation>
    <scope>NUCLEOTIDE SEQUENCE</scope>
    <source>
        <strain evidence="12">KasaAsao</strain>
        <tissue evidence="12">Whole Snail</tissue>
    </source>
</reference>
<dbReference type="GO" id="GO:0051028">
    <property type="term" value="P:mRNA transport"/>
    <property type="evidence" value="ECO:0007669"/>
    <property type="project" value="UniProtKB-KW"/>
</dbReference>
<gene>
    <name evidence="12" type="ORF">Bpfe_017547</name>
</gene>
<evidence type="ECO:0000256" key="7">
    <source>
        <dbReference type="ARBA" id="ARBA00023132"/>
    </source>
</evidence>
<evidence type="ECO:0000256" key="3">
    <source>
        <dbReference type="ARBA" id="ARBA00022737"/>
    </source>
</evidence>
<dbReference type="GO" id="GO:0036228">
    <property type="term" value="P:protein localization to nuclear inner membrane"/>
    <property type="evidence" value="ECO:0007669"/>
    <property type="project" value="TreeGrafter"/>
</dbReference>
<keyword evidence="3" id="KW-0677">Repeat</keyword>
<keyword evidence="4" id="KW-0509">mRNA transport</keyword>
<keyword evidence="6" id="KW-0811">Translocation</keyword>
<dbReference type="GO" id="GO:0017056">
    <property type="term" value="F:structural constituent of nuclear pore"/>
    <property type="evidence" value="ECO:0007669"/>
    <property type="project" value="TreeGrafter"/>
</dbReference>
<feature type="domain" description="Nup54 C-terminal interacting" evidence="11">
    <location>
        <begin position="559"/>
        <end position="597"/>
    </location>
</feature>
<keyword evidence="2" id="KW-0813">Transport</keyword>
<dbReference type="PANTHER" id="PTHR13000:SF0">
    <property type="entry name" value="NUCLEOPORIN P54"/>
    <property type="match status" value="1"/>
</dbReference>
<comment type="similarity">
    <text evidence="9">Belongs to the NUP54 family.</text>
</comment>
<evidence type="ECO:0000256" key="5">
    <source>
        <dbReference type="ARBA" id="ARBA00022927"/>
    </source>
</evidence>
<dbReference type="PANTHER" id="PTHR13000">
    <property type="entry name" value="NUCLEOPORIN P54"/>
    <property type="match status" value="1"/>
</dbReference>